<comment type="caution">
    <text evidence="1">The sequence shown here is derived from an EMBL/GenBank/DDBJ whole genome shotgun (WGS) entry which is preliminary data.</text>
</comment>
<sequence>MEKKTHREAPSPEIPLQYLADYMGASNQARRSIVQKCKYKALARTFQHQIARKTITDHLLDGNPLPGDLADKAEEIRNRIADTPFDATLHGYNADFVDAFAAVSSTIDFSSFELVAPPEIENPMYNGTIVRFTPSLLSYRTTKANTQKIGGIMFRYSKGTPLNEDVGGFQAAFMYGFFTDSPFIEEAKPERGLCRVICALSGKVHTAPVKPIYKFNEMKAVCYDIAEKWENIAPPSGAIL</sequence>
<evidence type="ECO:0000313" key="2">
    <source>
        <dbReference type="Proteomes" id="UP000539372"/>
    </source>
</evidence>
<protein>
    <submittedName>
        <fullName evidence="1">Uncharacterized protein</fullName>
    </submittedName>
</protein>
<reference evidence="1 2" key="1">
    <citation type="submission" date="2020-04" db="EMBL/GenBank/DDBJ databases">
        <title>Rhodospirillaceae bacterium KN72 isolated from deep sea.</title>
        <authorList>
            <person name="Zhang D.-C."/>
        </authorList>
    </citation>
    <scope>NUCLEOTIDE SEQUENCE [LARGE SCALE GENOMIC DNA]</scope>
    <source>
        <strain evidence="1 2">KN72</strain>
    </source>
</reference>
<proteinExistence type="predicted"/>
<dbReference type="EMBL" id="JABBNT010000002">
    <property type="protein sequence ID" value="NMM44257.1"/>
    <property type="molecule type" value="Genomic_DNA"/>
</dbReference>
<evidence type="ECO:0000313" key="1">
    <source>
        <dbReference type="EMBL" id="NMM44257.1"/>
    </source>
</evidence>
<keyword evidence="2" id="KW-1185">Reference proteome</keyword>
<name>A0A7Y0HFU5_9PROT</name>
<dbReference type="Proteomes" id="UP000539372">
    <property type="component" value="Unassembled WGS sequence"/>
</dbReference>
<organism evidence="1 2">
    <name type="scientific">Pacificispira spongiicola</name>
    <dbReference type="NCBI Taxonomy" id="2729598"/>
    <lineage>
        <taxon>Bacteria</taxon>
        <taxon>Pseudomonadati</taxon>
        <taxon>Pseudomonadota</taxon>
        <taxon>Alphaproteobacteria</taxon>
        <taxon>Rhodospirillales</taxon>
        <taxon>Rhodospirillaceae</taxon>
        <taxon>Pacificispira</taxon>
    </lineage>
</organism>
<accession>A0A7Y0HFU5</accession>
<dbReference type="AlphaFoldDB" id="A0A7Y0HFU5"/>
<gene>
    <name evidence="1" type="ORF">HH303_07195</name>
</gene>
<dbReference type="RefSeq" id="WP_169624553.1">
    <property type="nucleotide sequence ID" value="NZ_JABBNT010000002.1"/>
</dbReference>